<dbReference type="RefSeq" id="XP_033662373.1">
    <property type="nucleotide sequence ID" value="XM_033808928.1"/>
</dbReference>
<evidence type="ECO:0000313" key="1">
    <source>
        <dbReference type="EMBL" id="KAF2161484.1"/>
    </source>
</evidence>
<dbReference type="GeneID" id="54562200"/>
<reference evidence="1" key="1">
    <citation type="journal article" date="2020" name="Stud. Mycol.">
        <title>101 Dothideomycetes genomes: a test case for predicting lifestyles and emergence of pathogens.</title>
        <authorList>
            <person name="Haridas S."/>
            <person name="Albert R."/>
            <person name="Binder M."/>
            <person name="Bloem J."/>
            <person name="Labutti K."/>
            <person name="Salamov A."/>
            <person name="Andreopoulos B."/>
            <person name="Baker S."/>
            <person name="Barry K."/>
            <person name="Bills G."/>
            <person name="Bluhm B."/>
            <person name="Cannon C."/>
            <person name="Castanera R."/>
            <person name="Culley D."/>
            <person name="Daum C."/>
            <person name="Ezra D."/>
            <person name="Gonzalez J."/>
            <person name="Henrissat B."/>
            <person name="Kuo A."/>
            <person name="Liang C."/>
            <person name="Lipzen A."/>
            <person name="Lutzoni F."/>
            <person name="Magnuson J."/>
            <person name="Mondo S."/>
            <person name="Nolan M."/>
            <person name="Ohm R."/>
            <person name="Pangilinan J."/>
            <person name="Park H.-J."/>
            <person name="Ramirez L."/>
            <person name="Alfaro M."/>
            <person name="Sun H."/>
            <person name="Tritt A."/>
            <person name="Yoshinaga Y."/>
            <person name="Zwiers L.-H."/>
            <person name="Turgeon B."/>
            <person name="Goodwin S."/>
            <person name="Spatafora J."/>
            <person name="Crous P."/>
            <person name="Grigoriev I."/>
        </authorList>
    </citation>
    <scope>NUCLEOTIDE SEQUENCE</scope>
    <source>
        <strain evidence="1">ATCC 36951</strain>
    </source>
</reference>
<accession>A0A6A6C301</accession>
<keyword evidence="2" id="KW-1185">Reference proteome</keyword>
<dbReference type="EMBL" id="ML993619">
    <property type="protein sequence ID" value="KAF2161484.1"/>
    <property type="molecule type" value="Genomic_DNA"/>
</dbReference>
<dbReference type="AlphaFoldDB" id="A0A6A6C301"/>
<evidence type="ECO:0008006" key="3">
    <source>
        <dbReference type="Google" id="ProtNLM"/>
    </source>
</evidence>
<gene>
    <name evidence="1" type="ORF">M409DRAFT_28213</name>
</gene>
<proteinExistence type="predicted"/>
<evidence type="ECO:0000313" key="2">
    <source>
        <dbReference type="Proteomes" id="UP000799537"/>
    </source>
</evidence>
<name>A0A6A6C301_ZASCE</name>
<organism evidence="1 2">
    <name type="scientific">Zasmidium cellare ATCC 36951</name>
    <dbReference type="NCBI Taxonomy" id="1080233"/>
    <lineage>
        <taxon>Eukaryota</taxon>
        <taxon>Fungi</taxon>
        <taxon>Dikarya</taxon>
        <taxon>Ascomycota</taxon>
        <taxon>Pezizomycotina</taxon>
        <taxon>Dothideomycetes</taxon>
        <taxon>Dothideomycetidae</taxon>
        <taxon>Mycosphaerellales</taxon>
        <taxon>Mycosphaerellaceae</taxon>
        <taxon>Zasmidium</taxon>
    </lineage>
</organism>
<sequence>MSASFSGLAAVSGDPLGKPSGAMNLSEYLDGLSRLCEFFPDFRVMPVSINPEATSRKRASCLLSMEYSGMGEGIVRPCVATLDFRLVEGEGWVCTKMVSFEGLLGDGFEFPGMA</sequence>
<protein>
    <recommendedName>
        <fullName evidence="3">SnoaL-like domain-containing protein</fullName>
    </recommendedName>
</protein>
<dbReference type="Proteomes" id="UP000799537">
    <property type="component" value="Unassembled WGS sequence"/>
</dbReference>